<dbReference type="AlphaFoldDB" id="A0AA38SCV2"/>
<name>A0AA38SCV2_9ASTR</name>
<dbReference type="PANTHER" id="PTHR32166:SF81">
    <property type="entry name" value="OS06G0658400 PROTEIN"/>
    <property type="match status" value="1"/>
</dbReference>
<proteinExistence type="predicted"/>
<dbReference type="Proteomes" id="UP001172457">
    <property type="component" value="Unassembled WGS sequence"/>
</dbReference>
<dbReference type="PANTHER" id="PTHR32166">
    <property type="entry name" value="OSJNBA0013A04.12 PROTEIN"/>
    <property type="match status" value="1"/>
</dbReference>
<accession>A0AA38SCV2</accession>
<dbReference type="Pfam" id="PF04937">
    <property type="entry name" value="DUF659"/>
    <property type="match status" value="1"/>
</dbReference>
<reference evidence="2" key="1">
    <citation type="submission" date="2023-03" db="EMBL/GenBank/DDBJ databases">
        <title>Chromosome-scale reference genome and RAD-based genetic map of yellow starthistle (Centaurea solstitialis) reveal putative structural variation and QTLs associated with invader traits.</title>
        <authorList>
            <person name="Reatini B."/>
            <person name="Cang F.A."/>
            <person name="Jiang Q."/>
            <person name="Mckibben M.T.W."/>
            <person name="Barker M.S."/>
            <person name="Rieseberg L.H."/>
            <person name="Dlugosch K.M."/>
        </authorList>
    </citation>
    <scope>NUCLEOTIDE SEQUENCE</scope>
    <source>
        <strain evidence="2">CAN-66</strain>
        <tissue evidence="2">Leaf</tissue>
    </source>
</reference>
<dbReference type="InterPro" id="IPR007021">
    <property type="entry name" value="DUF659"/>
</dbReference>
<keyword evidence="3" id="KW-1185">Reference proteome</keyword>
<comment type="caution">
    <text evidence="2">The sequence shown here is derived from an EMBL/GenBank/DDBJ whole genome shotgun (WGS) entry which is preliminary data.</text>
</comment>
<sequence>MARMRFRTLDRNLVEKSIFRFWRCFAPQRVGPRAAKGGPHAVKQCCETSRRGPRSLKLREREDLSVLNFEFFPLGLDWGFRVGAAKSENAGASKQWICKHCKGTYTRSYTRIHVHFFGPRVGEKANTKRCPKFLGQTYERIWNKVKEAENGGVAKSLKNSALSKSLSSKKRLEESFKMLERNTVDLKIMRDECVRDVEKDLTQVKDTWYTQGLSIVSDGWSNVKNRPLINVLAVNSRGAMFMYAKDFSGVEKTGLEVSKFLLGAIETVGLCNVLQMVTDNAANCKAAGHEIEKSEIEEKSSSITRINWSSKETASVLLILEEIYKVVPCLCRCRIWFKNSDKEIFGNCSVDPLRNYCVETKPQVGIKCLRCGRSRSHSGHLVNFSGEIFSGKTCFGKNLSSPATFGKKPSFSSETFRMNNNLHLRHPPSSPATSISATHHFLRQRQSPPPTIFSGDLHQPFRKLTSLLQSENSCTLSEIISIVSGENGGRWEIAGKDGGCREVVREDGGC</sequence>
<gene>
    <name evidence="2" type="ORF">OSB04_un000315</name>
</gene>
<dbReference type="EMBL" id="JARYMX010000019">
    <property type="protein sequence ID" value="KAJ9536478.1"/>
    <property type="molecule type" value="Genomic_DNA"/>
</dbReference>
<evidence type="ECO:0000313" key="3">
    <source>
        <dbReference type="Proteomes" id="UP001172457"/>
    </source>
</evidence>
<evidence type="ECO:0000259" key="1">
    <source>
        <dbReference type="Pfam" id="PF04937"/>
    </source>
</evidence>
<protein>
    <recommendedName>
        <fullName evidence="1">DUF659 domain-containing protein</fullName>
    </recommendedName>
</protein>
<organism evidence="2 3">
    <name type="scientific">Centaurea solstitialis</name>
    <name type="common">yellow star-thistle</name>
    <dbReference type="NCBI Taxonomy" id="347529"/>
    <lineage>
        <taxon>Eukaryota</taxon>
        <taxon>Viridiplantae</taxon>
        <taxon>Streptophyta</taxon>
        <taxon>Embryophyta</taxon>
        <taxon>Tracheophyta</taxon>
        <taxon>Spermatophyta</taxon>
        <taxon>Magnoliopsida</taxon>
        <taxon>eudicotyledons</taxon>
        <taxon>Gunneridae</taxon>
        <taxon>Pentapetalae</taxon>
        <taxon>asterids</taxon>
        <taxon>campanulids</taxon>
        <taxon>Asterales</taxon>
        <taxon>Asteraceae</taxon>
        <taxon>Carduoideae</taxon>
        <taxon>Cardueae</taxon>
        <taxon>Centaureinae</taxon>
        <taxon>Centaurea</taxon>
    </lineage>
</organism>
<evidence type="ECO:0000313" key="2">
    <source>
        <dbReference type="EMBL" id="KAJ9536478.1"/>
    </source>
</evidence>
<feature type="domain" description="DUF659" evidence="1">
    <location>
        <begin position="191"/>
        <end position="326"/>
    </location>
</feature>